<dbReference type="Proteomes" id="UP001498398">
    <property type="component" value="Unassembled WGS sequence"/>
</dbReference>
<comment type="caution">
    <text evidence="1">The sequence shown here is derived from an EMBL/GenBank/DDBJ whole genome shotgun (WGS) entry which is preliminary data.</text>
</comment>
<dbReference type="EMBL" id="JBANRG010000057">
    <property type="protein sequence ID" value="KAK7442785.1"/>
    <property type="molecule type" value="Genomic_DNA"/>
</dbReference>
<name>A0ABR1IYG3_9AGAR</name>
<reference evidence="1 2" key="1">
    <citation type="submission" date="2024-01" db="EMBL/GenBank/DDBJ databases">
        <title>A draft genome for the cacao thread blight pathogen Marasmiellus scandens.</title>
        <authorList>
            <person name="Baruah I.K."/>
            <person name="Leung J."/>
            <person name="Bukari Y."/>
            <person name="Amoako-Attah I."/>
            <person name="Meinhardt L.W."/>
            <person name="Bailey B.A."/>
            <person name="Cohen S.P."/>
        </authorList>
    </citation>
    <scope>NUCLEOTIDE SEQUENCE [LARGE SCALE GENOMIC DNA]</scope>
    <source>
        <strain evidence="1 2">GH-19</strain>
    </source>
</reference>
<organism evidence="1 2">
    <name type="scientific">Marasmiellus scandens</name>
    <dbReference type="NCBI Taxonomy" id="2682957"/>
    <lineage>
        <taxon>Eukaryota</taxon>
        <taxon>Fungi</taxon>
        <taxon>Dikarya</taxon>
        <taxon>Basidiomycota</taxon>
        <taxon>Agaricomycotina</taxon>
        <taxon>Agaricomycetes</taxon>
        <taxon>Agaricomycetidae</taxon>
        <taxon>Agaricales</taxon>
        <taxon>Marasmiineae</taxon>
        <taxon>Omphalotaceae</taxon>
        <taxon>Marasmiellus</taxon>
    </lineage>
</organism>
<proteinExistence type="predicted"/>
<evidence type="ECO:0000313" key="1">
    <source>
        <dbReference type="EMBL" id="KAK7442785.1"/>
    </source>
</evidence>
<keyword evidence="2" id="KW-1185">Reference proteome</keyword>
<evidence type="ECO:0000313" key="2">
    <source>
        <dbReference type="Proteomes" id="UP001498398"/>
    </source>
</evidence>
<protein>
    <submittedName>
        <fullName evidence="1">Uncharacterized protein</fullName>
    </submittedName>
</protein>
<sequence>MVASGALSSIEVDHKSIDLDTKRQYASIFGDQEEVSACATVPTSATPSQALRIEVNGLSETVFPMLKTRPGVAGCIVGLRDATKSMRLPKENDYQAFTRGSSYVGKTKEPIKWGRAD</sequence>
<accession>A0ABR1IYG3</accession>
<gene>
    <name evidence="1" type="ORF">VKT23_016030</name>
</gene>